<accession>A0A4S2L2B7</accession>
<reference evidence="2 3" key="1">
    <citation type="journal article" date="2019" name="BMC Genomics">
        <title>New insights from Opisthorchis felineus genome: update on genomics of the epidemiologically important liver flukes.</title>
        <authorList>
            <person name="Ershov N.I."/>
            <person name="Mordvinov V.A."/>
            <person name="Prokhortchouk E.B."/>
            <person name="Pakharukova M.Y."/>
            <person name="Gunbin K.V."/>
            <person name="Ustyantsev K."/>
            <person name="Genaev M.A."/>
            <person name="Blinov A.G."/>
            <person name="Mazur A."/>
            <person name="Boulygina E."/>
            <person name="Tsygankova S."/>
            <person name="Khrameeva E."/>
            <person name="Chekanov N."/>
            <person name="Fan G."/>
            <person name="Xiao A."/>
            <person name="Zhang H."/>
            <person name="Xu X."/>
            <person name="Yang H."/>
            <person name="Solovyev V."/>
            <person name="Lee S.M."/>
            <person name="Liu X."/>
            <person name="Afonnikov D.A."/>
            <person name="Skryabin K.G."/>
        </authorList>
    </citation>
    <scope>NUCLEOTIDE SEQUENCE [LARGE SCALE GENOMIC DNA]</scope>
    <source>
        <strain evidence="2">AK-0245</strain>
        <tissue evidence="2">Whole organism</tissue>
    </source>
</reference>
<dbReference type="AlphaFoldDB" id="A0A4S2L2B7"/>
<gene>
    <name evidence="2" type="ORF">CRM22_010107</name>
</gene>
<organism evidence="2 3">
    <name type="scientific">Opisthorchis felineus</name>
    <dbReference type="NCBI Taxonomy" id="147828"/>
    <lineage>
        <taxon>Eukaryota</taxon>
        <taxon>Metazoa</taxon>
        <taxon>Spiralia</taxon>
        <taxon>Lophotrochozoa</taxon>
        <taxon>Platyhelminthes</taxon>
        <taxon>Trematoda</taxon>
        <taxon>Digenea</taxon>
        <taxon>Opisthorchiida</taxon>
        <taxon>Opisthorchiata</taxon>
        <taxon>Opisthorchiidae</taxon>
        <taxon>Opisthorchis</taxon>
    </lineage>
</organism>
<dbReference type="Proteomes" id="UP000308267">
    <property type="component" value="Unassembled WGS sequence"/>
</dbReference>
<evidence type="ECO:0000313" key="3">
    <source>
        <dbReference type="Proteomes" id="UP000308267"/>
    </source>
</evidence>
<name>A0A4S2L2B7_OPIFE</name>
<evidence type="ECO:0000256" key="1">
    <source>
        <dbReference type="SAM" id="MobiDB-lite"/>
    </source>
</evidence>
<feature type="compositionally biased region" description="Polar residues" evidence="1">
    <location>
        <begin position="27"/>
        <end position="55"/>
    </location>
</feature>
<feature type="non-terminal residue" evidence="2">
    <location>
        <position position="127"/>
    </location>
</feature>
<keyword evidence="3" id="KW-1185">Reference proteome</keyword>
<feature type="compositionally biased region" description="Basic and acidic residues" evidence="1">
    <location>
        <begin position="117"/>
        <end position="127"/>
    </location>
</feature>
<sequence length="127" mass="13488">MDATKRGMSKNSESERQTHKVNADGKAQNTTNAQMSNINGTQHSTEPDSVTEQSLNFERSLDISCNQVAMGSSISGLVSDNSAQEASHDVVGEGDTSAQNATIPVVEHSQQNTSEASEMKDVESSTV</sequence>
<proteinExistence type="predicted"/>
<feature type="region of interest" description="Disordered" evidence="1">
    <location>
        <begin position="1"/>
        <end position="55"/>
    </location>
</feature>
<evidence type="ECO:0000313" key="2">
    <source>
        <dbReference type="EMBL" id="TGZ56700.1"/>
    </source>
</evidence>
<feature type="region of interest" description="Disordered" evidence="1">
    <location>
        <begin position="79"/>
        <end position="127"/>
    </location>
</feature>
<protein>
    <submittedName>
        <fullName evidence="2">Uncharacterized protein</fullName>
    </submittedName>
</protein>
<feature type="compositionally biased region" description="Polar residues" evidence="1">
    <location>
        <begin position="96"/>
        <end position="116"/>
    </location>
</feature>
<dbReference type="STRING" id="147828.A0A4S2L2B7"/>
<dbReference type="EMBL" id="SJOL01009593">
    <property type="protein sequence ID" value="TGZ56700.1"/>
    <property type="molecule type" value="Genomic_DNA"/>
</dbReference>
<feature type="compositionally biased region" description="Basic and acidic residues" evidence="1">
    <location>
        <begin position="12"/>
        <end position="23"/>
    </location>
</feature>
<comment type="caution">
    <text evidence="2">The sequence shown here is derived from an EMBL/GenBank/DDBJ whole genome shotgun (WGS) entry which is preliminary data.</text>
</comment>